<dbReference type="EMBL" id="CP048836">
    <property type="protein sequence ID" value="QID18166.1"/>
    <property type="molecule type" value="Genomic_DNA"/>
</dbReference>
<proteinExistence type="predicted"/>
<protein>
    <submittedName>
        <fullName evidence="2">AP2 domain-containing protein</fullName>
    </submittedName>
</protein>
<dbReference type="Proteomes" id="UP000501991">
    <property type="component" value="Chromosome"/>
</dbReference>
<dbReference type="Gene3D" id="1.20.5.2050">
    <property type="match status" value="1"/>
</dbReference>
<evidence type="ECO:0000256" key="1">
    <source>
        <dbReference type="SAM" id="MobiDB-lite"/>
    </source>
</evidence>
<evidence type="ECO:0000313" key="2">
    <source>
        <dbReference type="EMBL" id="QID18166.1"/>
    </source>
</evidence>
<feature type="region of interest" description="Disordered" evidence="1">
    <location>
        <begin position="161"/>
        <end position="187"/>
    </location>
</feature>
<reference evidence="2 3" key="1">
    <citation type="submission" date="2020-02" db="EMBL/GenBank/DDBJ databases">
        <title>Nitrogenibacter mangrovi gen. nov., sp. nov. isolated from mangrove sediment, a denitrifying betaproteobacterium.</title>
        <authorList>
            <person name="Liao H."/>
            <person name="Tian Y."/>
        </authorList>
    </citation>
    <scope>NUCLEOTIDE SEQUENCE [LARGE SCALE GENOMIC DNA]</scope>
    <source>
        <strain evidence="2 3">M9-3-2</strain>
    </source>
</reference>
<evidence type="ECO:0000313" key="3">
    <source>
        <dbReference type="Proteomes" id="UP000501991"/>
    </source>
</evidence>
<accession>A0A6C1B3E9</accession>
<dbReference type="KEGG" id="azq:G3580_11275"/>
<name>A0A6C1B3E9_9RHOO</name>
<gene>
    <name evidence="2" type="ORF">G3580_11275</name>
</gene>
<feature type="compositionally biased region" description="Basic and acidic residues" evidence="1">
    <location>
        <begin position="174"/>
        <end position="187"/>
    </location>
</feature>
<organism evidence="2 3">
    <name type="scientific">Nitrogeniibacter mangrovi</name>
    <dbReference type="NCBI Taxonomy" id="2016596"/>
    <lineage>
        <taxon>Bacteria</taxon>
        <taxon>Pseudomonadati</taxon>
        <taxon>Pseudomonadota</taxon>
        <taxon>Betaproteobacteria</taxon>
        <taxon>Rhodocyclales</taxon>
        <taxon>Zoogloeaceae</taxon>
        <taxon>Nitrogeniibacter</taxon>
    </lineage>
</organism>
<dbReference type="AlphaFoldDB" id="A0A6C1B3E9"/>
<keyword evidence="3" id="KW-1185">Reference proteome</keyword>
<sequence>MSPANKSGGAGVARGSVYGISRVDNEASRTHGWLVTIQRRGVIYRKHFSDGVFGGKRKAFAEAKAYRDEVIAAHPPLSMQEYSSIRKKNNRSGVVGVCRYCASETRDLPEDKQRWFWVASWPLPDGRRKRVKFSVKKYGEDGAFQRALDARNEALRKLDGHFDPGAVRRRPRRTREGRESEAKAATL</sequence>